<dbReference type="InParanoid" id="A0A096PB82"/>
<dbReference type="InterPro" id="IPR032710">
    <property type="entry name" value="NTF2-like_dom_sf"/>
</dbReference>
<dbReference type="EMBL" id="CAID01000019">
    <property type="protein sequence ID" value="CEG01925.1"/>
    <property type="molecule type" value="Genomic_DNA"/>
</dbReference>
<comment type="caution">
    <text evidence="2">The sequence shown here is derived from an EMBL/GenBank/DDBJ whole genome shotgun (WGS) entry which is preliminary data.</text>
</comment>
<dbReference type="Proteomes" id="UP000009170">
    <property type="component" value="Unassembled WGS sequence"/>
</dbReference>
<dbReference type="GeneID" id="9838476"/>
<feature type="domain" description="SnoaL-like" evidence="1">
    <location>
        <begin position="13"/>
        <end position="106"/>
    </location>
</feature>
<dbReference type="AlphaFoldDB" id="A0A096PB82"/>
<dbReference type="Pfam" id="PF12680">
    <property type="entry name" value="SnoaL_2"/>
    <property type="match status" value="1"/>
</dbReference>
<proteinExistence type="predicted"/>
<organism evidence="2 3">
    <name type="scientific">Ostreococcus tauri</name>
    <name type="common">Marine green alga</name>
    <dbReference type="NCBI Taxonomy" id="70448"/>
    <lineage>
        <taxon>Eukaryota</taxon>
        <taxon>Viridiplantae</taxon>
        <taxon>Chlorophyta</taxon>
        <taxon>Mamiellophyceae</taxon>
        <taxon>Mamiellales</taxon>
        <taxon>Bathycoccaceae</taxon>
        <taxon>Ostreococcus</taxon>
    </lineage>
</organism>
<reference evidence="3" key="1">
    <citation type="journal article" date="2006" name="Proc. Natl. Acad. Sci. U.S.A.">
        <title>Genome analysis of the smallest free-living eukaryote Ostreococcus tauri unveils many unique features.</title>
        <authorList>
            <person name="Derelle E."/>
            <person name="Ferraz C."/>
            <person name="Rombauts S."/>
            <person name="Rouze P."/>
            <person name="Worden A.Z."/>
            <person name="Robbens S."/>
            <person name="Partensky F."/>
            <person name="Degroeve S."/>
            <person name="Echeynie S."/>
            <person name="Cooke R."/>
            <person name="Saeys Y."/>
            <person name="Wuyts J."/>
            <person name="Jabbari K."/>
            <person name="Bowler C."/>
            <person name="Panaud O."/>
            <person name="Piegu B."/>
            <person name="Ball S.G."/>
            <person name="Ral J.-P."/>
            <person name="Bouget F.-Y."/>
            <person name="Piganeau G."/>
            <person name="De Baets B."/>
            <person name="Picard A."/>
            <person name="Delseny M."/>
            <person name="Demaille J."/>
            <person name="Van de Peer Y."/>
            <person name="Moreau H."/>
        </authorList>
    </citation>
    <scope>NUCLEOTIDE SEQUENCE [LARGE SCALE GENOMIC DNA]</scope>
    <source>
        <strain evidence="3">OTTH 0595 / CCAP 157/2 / RCC745</strain>
    </source>
</reference>
<dbReference type="KEGG" id="ota:OT_ostta19g00520"/>
<dbReference type="SUPFAM" id="SSF54427">
    <property type="entry name" value="NTF2-like"/>
    <property type="match status" value="1"/>
</dbReference>
<accession>A0A096PB82</accession>
<dbReference type="InterPro" id="IPR037401">
    <property type="entry name" value="SnoaL-like"/>
</dbReference>
<evidence type="ECO:0000259" key="1">
    <source>
        <dbReference type="Pfam" id="PF12680"/>
    </source>
</evidence>
<dbReference type="Gene3D" id="3.10.450.50">
    <property type="match status" value="1"/>
</dbReference>
<keyword evidence="3" id="KW-1185">Reference proteome</keyword>
<dbReference type="RefSeq" id="XP_003084342.2">
    <property type="nucleotide sequence ID" value="XM_003084294.2"/>
</dbReference>
<sequence>MSSEADLIAKTAAYFTAWNCHDIAALRTLFSTHIELHDWNVRVTGKEEVITANADLFDAFPNVSIDIVDTLVCVSKRAVTCEIIVHLNDAANATLIVVDVLRFNKESEISSVCAYKL</sequence>
<gene>
    <name evidence="2" type="ORF">OT_ostta19g00520</name>
</gene>
<evidence type="ECO:0000313" key="2">
    <source>
        <dbReference type="EMBL" id="CEG01925.1"/>
    </source>
</evidence>
<protein>
    <submittedName>
        <fullName evidence="2">Polyketide cyclase SnoaL-like domain</fullName>
    </submittedName>
</protein>
<evidence type="ECO:0000313" key="3">
    <source>
        <dbReference type="Proteomes" id="UP000009170"/>
    </source>
</evidence>
<reference evidence="2 3" key="2">
    <citation type="journal article" date="2014" name="BMC Genomics">
        <title>An improved genome of the model marine alga Ostreococcus tauri unfolds by assessing Illumina de novo assemblies.</title>
        <authorList>
            <person name="Blanc-Mathieu R."/>
            <person name="Verhelst B."/>
            <person name="Derelle E."/>
            <person name="Rombauts S."/>
            <person name="Bouget F.Y."/>
            <person name="Carre I."/>
            <person name="Chateau A."/>
            <person name="Eyre-Walker A."/>
            <person name="Grimsley N."/>
            <person name="Moreau H."/>
            <person name="Piegu B."/>
            <person name="Rivals E."/>
            <person name="Schackwitz W."/>
            <person name="Van de Peer Y."/>
            <person name="Piganeau G."/>
        </authorList>
    </citation>
    <scope>NUCLEOTIDE SEQUENCE [LARGE SCALE GENOMIC DNA]</scope>
    <source>
        <strain evidence="3">OTTH 0595 / CCAP 157/2 / RCC745</strain>
    </source>
</reference>
<name>A0A096PB82_OSTTA</name>